<proteinExistence type="predicted"/>
<accession>A0AB39XCX0</accession>
<dbReference type="RefSeq" id="WP_369720072.1">
    <property type="nucleotide sequence ID" value="NZ_CP165734.1"/>
</dbReference>
<evidence type="ECO:0000256" key="1">
    <source>
        <dbReference type="SAM" id="MobiDB-lite"/>
    </source>
</evidence>
<protein>
    <recommendedName>
        <fullName evidence="3">DUF5753 domain-containing protein</fullName>
    </recommendedName>
</protein>
<gene>
    <name evidence="2" type="ORF">AB8Z38_23005</name>
</gene>
<sequence length="150" mass="15983">MAVDIFEELIGGGGGENPLGHATSAAPASVGVLVVPEKAPWGQALHVEEMVYLRTADIPQVVFESEDSDSFETVFANEMEFRLAMASLTRVTVEAALAWTGERVGAVYAAHREEIDAAAIGAIVQPPGADTVPRRAKMPHSTGRDRGQKR</sequence>
<name>A0AB39XCX0_9BRAD</name>
<organism evidence="2">
    <name type="scientific">Bradyrhizobium sp. LLZ17</name>
    <dbReference type="NCBI Taxonomy" id="3239388"/>
    <lineage>
        <taxon>Bacteria</taxon>
        <taxon>Pseudomonadati</taxon>
        <taxon>Pseudomonadota</taxon>
        <taxon>Alphaproteobacteria</taxon>
        <taxon>Hyphomicrobiales</taxon>
        <taxon>Nitrobacteraceae</taxon>
        <taxon>Bradyrhizobium</taxon>
    </lineage>
</organism>
<dbReference type="EMBL" id="CP165734">
    <property type="protein sequence ID" value="XDV55622.1"/>
    <property type="molecule type" value="Genomic_DNA"/>
</dbReference>
<reference evidence="2" key="1">
    <citation type="submission" date="2024-08" db="EMBL/GenBank/DDBJ databases">
        <authorList>
            <person name="Chaddad Z."/>
            <person name="Lamrabet M."/>
            <person name="Bouhnik O."/>
            <person name="Alami S."/>
            <person name="Wipf D."/>
            <person name="Courty P.E."/>
            <person name="Missbah El Idrissi M."/>
        </authorList>
    </citation>
    <scope>NUCLEOTIDE SEQUENCE</scope>
    <source>
        <strain evidence="2">LLZ17</strain>
    </source>
</reference>
<evidence type="ECO:0000313" key="2">
    <source>
        <dbReference type="EMBL" id="XDV55622.1"/>
    </source>
</evidence>
<evidence type="ECO:0008006" key="3">
    <source>
        <dbReference type="Google" id="ProtNLM"/>
    </source>
</evidence>
<dbReference type="AlphaFoldDB" id="A0AB39XCX0"/>
<feature type="region of interest" description="Disordered" evidence="1">
    <location>
        <begin position="126"/>
        <end position="150"/>
    </location>
</feature>